<accession>A0ABQ0G9U3</accession>
<comment type="caution">
    <text evidence="1">The sequence shown here is derived from an EMBL/GenBank/DDBJ whole genome shotgun (WGS) entry which is preliminary data.</text>
</comment>
<organism evidence="1 2">
    <name type="scientific">Madurella fahalii</name>
    <dbReference type="NCBI Taxonomy" id="1157608"/>
    <lineage>
        <taxon>Eukaryota</taxon>
        <taxon>Fungi</taxon>
        <taxon>Dikarya</taxon>
        <taxon>Ascomycota</taxon>
        <taxon>Pezizomycotina</taxon>
        <taxon>Sordariomycetes</taxon>
        <taxon>Sordariomycetidae</taxon>
        <taxon>Sordariales</taxon>
        <taxon>Sordariales incertae sedis</taxon>
        <taxon>Madurella</taxon>
    </lineage>
</organism>
<dbReference type="GeneID" id="98175489"/>
<dbReference type="EMBL" id="BAAFSV010000002">
    <property type="protein sequence ID" value="GAB1314536.1"/>
    <property type="molecule type" value="Genomic_DNA"/>
</dbReference>
<dbReference type="RefSeq" id="XP_070916267.1">
    <property type="nucleotide sequence ID" value="XM_071060166.1"/>
</dbReference>
<sequence length="117" mass="12480">MLAGCFSSMVSQGEFDRFFAQLGLPWRRGSCHRVTVTLRRDAVGGHLASRLPPVYSQKALFATNVAKLAAWYTETETLNEAAVAFAEVGLGRLGYVGDVDGAKGSDPAVLAMCGLLN</sequence>
<dbReference type="Proteomes" id="UP001628179">
    <property type="component" value="Unassembled WGS sequence"/>
</dbReference>
<keyword evidence="2" id="KW-1185">Reference proteome</keyword>
<proteinExistence type="predicted"/>
<reference evidence="1 2" key="1">
    <citation type="submission" date="2024-09" db="EMBL/GenBank/DDBJ databases">
        <title>Itraconazole resistance in Madurella fahalii resulting from another homologue of gene encoding cytochrome P450 14-alpha sterol demethylase (CYP51).</title>
        <authorList>
            <person name="Yoshioka I."/>
            <person name="Fahal A.H."/>
            <person name="Kaneko S."/>
            <person name="Yaguchi T."/>
        </authorList>
    </citation>
    <scope>NUCLEOTIDE SEQUENCE [LARGE SCALE GENOMIC DNA]</scope>
    <source>
        <strain evidence="1 2">IFM 68171</strain>
    </source>
</reference>
<protein>
    <submittedName>
        <fullName evidence="1">Uncharacterized protein</fullName>
    </submittedName>
</protein>
<evidence type="ECO:0000313" key="2">
    <source>
        <dbReference type="Proteomes" id="UP001628179"/>
    </source>
</evidence>
<gene>
    <name evidence="1" type="ORF">MFIFM68171_04746</name>
</gene>
<name>A0ABQ0G9U3_9PEZI</name>
<evidence type="ECO:0000313" key="1">
    <source>
        <dbReference type="EMBL" id="GAB1314536.1"/>
    </source>
</evidence>